<dbReference type="GO" id="GO:0009401">
    <property type="term" value="P:phosphoenolpyruvate-dependent sugar phosphotransferase system"/>
    <property type="evidence" value="ECO:0007669"/>
    <property type="project" value="InterPro"/>
</dbReference>
<dbReference type="AlphaFoldDB" id="A0A3G2R4D3"/>
<dbReference type="PROSITE" id="PS51099">
    <property type="entry name" value="PTS_EIIB_TYPE_2"/>
    <property type="match status" value="1"/>
</dbReference>
<dbReference type="InterPro" id="IPR013011">
    <property type="entry name" value="PTS_EIIB_2"/>
</dbReference>
<keyword evidence="4" id="KW-1185">Reference proteome</keyword>
<sequence>MKFVTVCGCGLGTCLLLKMTAENALKQLGVKAEVIHSDLGSATSIDCDMFIITTDMENQFKAANKKYVTIKNVADINEMKQKLEPHVK</sequence>
<evidence type="ECO:0000313" key="4">
    <source>
        <dbReference type="Proteomes" id="UP000280960"/>
    </source>
</evidence>
<organism evidence="3 4">
    <name type="scientific">Biomaibacter acetigenes</name>
    <dbReference type="NCBI Taxonomy" id="2316383"/>
    <lineage>
        <taxon>Bacteria</taxon>
        <taxon>Bacillati</taxon>
        <taxon>Bacillota</taxon>
        <taxon>Clostridia</taxon>
        <taxon>Thermosediminibacterales</taxon>
        <taxon>Tepidanaerobacteraceae</taxon>
        <taxon>Biomaibacter</taxon>
    </lineage>
</organism>
<dbReference type="EMBL" id="CP033169">
    <property type="protein sequence ID" value="AYO29978.1"/>
    <property type="molecule type" value="Genomic_DNA"/>
</dbReference>
<evidence type="ECO:0000259" key="2">
    <source>
        <dbReference type="PROSITE" id="PS51099"/>
    </source>
</evidence>
<dbReference type="CDD" id="cd05563">
    <property type="entry name" value="PTS_IIB_ascorbate"/>
    <property type="match status" value="1"/>
</dbReference>
<keyword evidence="3" id="KW-0762">Sugar transport</keyword>
<dbReference type="Gene3D" id="3.40.50.2300">
    <property type="match status" value="1"/>
</dbReference>
<dbReference type="KEGG" id="bacg:D2962_04595"/>
<reference evidence="3 4" key="1">
    <citation type="submission" date="2018-10" db="EMBL/GenBank/DDBJ databases">
        <authorList>
            <person name="Zhang X."/>
        </authorList>
    </citation>
    <scope>NUCLEOTIDE SEQUENCE [LARGE SCALE GENOMIC DNA]</scope>
    <source>
        <strain evidence="3 4">SK-G1</strain>
    </source>
</reference>
<dbReference type="SUPFAM" id="SSF52794">
    <property type="entry name" value="PTS system IIB component-like"/>
    <property type="match status" value="1"/>
</dbReference>
<accession>A0A3G2R4D3</accession>
<keyword evidence="1" id="KW-0808">Transferase</keyword>
<protein>
    <submittedName>
        <fullName evidence="3">PTS sugar transporter subunit IIB</fullName>
    </submittedName>
</protein>
<dbReference type="GO" id="GO:0008982">
    <property type="term" value="F:protein-N(PI)-phosphohistidine-sugar phosphotransferase activity"/>
    <property type="evidence" value="ECO:0007669"/>
    <property type="project" value="InterPro"/>
</dbReference>
<name>A0A3G2R4D3_9FIRM</name>
<dbReference type="Pfam" id="PF02302">
    <property type="entry name" value="PTS_IIB"/>
    <property type="match status" value="1"/>
</dbReference>
<dbReference type="InterPro" id="IPR036095">
    <property type="entry name" value="PTS_EIIB-like_sf"/>
</dbReference>
<feature type="domain" description="PTS EIIB type-2" evidence="2">
    <location>
        <begin position="1"/>
        <end position="88"/>
    </location>
</feature>
<dbReference type="RefSeq" id="WP_122014274.1">
    <property type="nucleotide sequence ID" value="NZ_CP033169.1"/>
</dbReference>
<evidence type="ECO:0000313" key="3">
    <source>
        <dbReference type="EMBL" id="AYO29978.1"/>
    </source>
</evidence>
<gene>
    <name evidence="3" type="ORF">D2962_04595</name>
</gene>
<dbReference type="Proteomes" id="UP000280960">
    <property type="component" value="Chromosome"/>
</dbReference>
<keyword evidence="3" id="KW-0813">Transport</keyword>
<evidence type="ECO:0000256" key="1">
    <source>
        <dbReference type="ARBA" id="ARBA00022679"/>
    </source>
</evidence>
<proteinExistence type="predicted"/>
<dbReference type="InterPro" id="IPR003501">
    <property type="entry name" value="PTS_EIIB_2/3"/>
</dbReference>